<dbReference type="EC" id="1.2.1.65" evidence="7"/>
<feature type="domain" description="Aldehyde dehydrogenase" evidence="11">
    <location>
        <begin position="25"/>
        <end position="484"/>
    </location>
</feature>
<dbReference type="CDD" id="cd07151">
    <property type="entry name" value="ALDH_HBenzADH"/>
    <property type="match status" value="1"/>
</dbReference>
<evidence type="ECO:0000256" key="8">
    <source>
        <dbReference type="ARBA" id="ARBA00070319"/>
    </source>
</evidence>
<dbReference type="AlphaFoldDB" id="A0A5N3P7B7"/>
<keyword evidence="2" id="KW-0058">Aromatic hydrocarbons catabolism</keyword>
<keyword evidence="13" id="KW-1185">Reference proteome</keyword>
<sequence>MNFGQKLSQVRPYADFDTLAIAGTWRKGRSNKVNRDLNPYTGEVLIEIPQASRDDLDEAYASAAKAQIAWAERLPGERAEVMRRAAVVMEARREEIIGWLIRESGSTRIKATLEWETVHAVMLEASSLPYLVEGRILPADVHGKESRVYRKPVGVVGVISPWNWPMQLTNRSLAPALAVGNAVVVKPASDTPVTGGLLLARIFEEAGLPPGALNVVVGAGSEIGDAFVQHPVPRVISFTGSTPVGRGIARLAAEASVMKRVDLELGGNSPFIVLDDADLEQAVEAAVFGKFLHQGQICMITNRFIVDEVVYEPFLGRFAERVRGLRVGDPDQPDTVIGPIINQRQLEGLQARLKEAQGTGPRQVVGGEPEGLVLPPHVFADVTNEMPLAREESFGPIAPVIRAKNEEDALRIANDTEYGLSSCVFTQDLERGVRFAQRVQAGMTHVNDQPVNDLPFSPFGGEKNSGIGRFNGKWGIEAFTTDHWITIQHTPRAFPPDAHAITGPWAGG</sequence>
<dbReference type="PANTHER" id="PTHR42986">
    <property type="entry name" value="BENZALDEHYDE DEHYDROGENASE YFMT"/>
    <property type="match status" value="1"/>
</dbReference>
<accession>A0A5N3P7B7</accession>
<dbReference type="PROSITE" id="PS00687">
    <property type="entry name" value="ALDEHYDE_DEHYDR_GLU"/>
    <property type="match status" value="1"/>
</dbReference>
<evidence type="ECO:0000313" key="12">
    <source>
        <dbReference type="EMBL" id="KAB0265575.1"/>
    </source>
</evidence>
<dbReference type="OrthoDB" id="9812625at2"/>
<dbReference type="Gene3D" id="3.40.309.10">
    <property type="entry name" value="Aldehyde Dehydrogenase, Chain A, domain 2"/>
    <property type="match status" value="1"/>
</dbReference>
<dbReference type="Pfam" id="PF00171">
    <property type="entry name" value="Aldedh"/>
    <property type="match status" value="1"/>
</dbReference>
<reference evidence="12 13" key="1">
    <citation type="journal article" date="2019" name="Microorganisms">
        <title>Genome Insights into the Novel Species Microvirga brassicacearum, a Rapeseed Endophyte with Biotechnological Potential.</title>
        <authorList>
            <person name="Jimenez-Gomez A."/>
            <person name="Saati-Santamaria Z."/>
            <person name="Igual J.M."/>
            <person name="Rivas R."/>
            <person name="Mateos P.F."/>
            <person name="Garcia-Fraile P."/>
        </authorList>
    </citation>
    <scope>NUCLEOTIDE SEQUENCE [LARGE SCALE GENOMIC DNA]</scope>
    <source>
        <strain evidence="12 13">CDVBN77</strain>
    </source>
</reference>
<protein>
    <recommendedName>
        <fullName evidence="8">Salicylaldehyde dehydrogenase</fullName>
        <ecNumber evidence="7">1.2.1.65</ecNumber>
    </recommendedName>
</protein>
<dbReference type="RefSeq" id="WP_150947075.1">
    <property type="nucleotide sequence ID" value="NZ_VCMV01000033.1"/>
</dbReference>
<dbReference type="InterPro" id="IPR015590">
    <property type="entry name" value="Aldehyde_DH_dom"/>
</dbReference>
<comment type="caution">
    <text evidence="12">The sequence shown here is derived from an EMBL/GenBank/DDBJ whole genome shotgun (WGS) entry which is preliminary data.</text>
</comment>
<evidence type="ECO:0000256" key="5">
    <source>
        <dbReference type="ARBA" id="ARBA00035632"/>
    </source>
</evidence>
<comment type="catalytic activity">
    <reaction evidence="6">
        <text>salicylaldehyde + NAD(+) + H2O = salicylate + NADH + 2 H(+)</text>
        <dbReference type="Rhea" id="RHEA:18537"/>
        <dbReference type="ChEBI" id="CHEBI:15377"/>
        <dbReference type="ChEBI" id="CHEBI:15378"/>
        <dbReference type="ChEBI" id="CHEBI:16008"/>
        <dbReference type="ChEBI" id="CHEBI:30762"/>
        <dbReference type="ChEBI" id="CHEBI:57540"/>
        <dbReference type="ChEBI" id="CHEBI:57945"/>
        <dbReference type="EC" id="1.2.1.65"/>
    </reaction>
</comment>
<dbReference type="Proteomes" id="UP000325684">
    <property type="component" value="Unassembled WGS sequence"/>
</dbReference>
<dbReference type="GO" id="GO:0018485">
    <property type="term" value="F:salicylaldehyde dehydrogenase (NAD+) activity"/>
    <property type="evidence" value="ECO:0007669"/>
    <property type="project" value="UniProtKB-EC"/>
</dbReference>
<gene>
    <name evidence="12" type="ORF">FEZ63_18075</name>
</gene>
<dbReference type="SUPFAM" id="SSF53720">
    <property type="entry name" value="ALDH-like"/>
    <property type="match status" value="1"/>
</dbReference>
<dbReference type="InterPro" id="IPR016163">
    <property type="entry name" value="Ald_DH_C"/>
</dbReference>
<evidence type="ECO:0000256" key="9">
    <source>
        <dbReference type="PROSITE-ProRule" id="PRU10007"/>
    </source>
</evidence>
<dbReference type="InterPro" id="IPR016161">
    <property type="entry name" value="Ald_DH/histidinol_DH"/>
</dbReference>
<dbReference type="PANTHER" id="PTHR42986:SF1">
    <property type="entry name" value="BENZALDEHYDE DEHYDROGENASE YFMT"/>
    <property type="match status" value="1"/>
</dbReference>
<evidence type="ECO:0000256" key="3">
    <source>
        <dbReference type="ARBA" id="ARBA00023002"/>
    </source>
</evidence>
<evidence type="ECO:0000256" key="1">
    <source>
        <dbReference type="ARBA" id="ARBA00009986"/>
    </source>
</evidence>
<dbReference type="EMBL" id="VCMV01000033">
    <property type="protein sequence ID" value="KAB0265575.1"/>
    <property type="molecule type" value="Genomic_DNA"/>
</dbReference>
<dbReference type="Gene3D" id="3.40.605.10">
    <property type="entry name" value="Aldehyde Dehydrogenase, Chain A, domain 1"/>
    <property type="match status" value="1"/>
</dbReference>
<dbReference type="InterPro" id="IPR029510">
    <property type="entry name" value="Ald_DH_CS_GLU"/>
</dbReference>
<keyword evidence="3 10" id="KW-0560">Oxidoreductase</keyword>
<evidence type="ECO:0000256" key="6">
    <source>
        <dbReference type="ARBA" id="ARBA00050596"/>
    </source>
</evidence>
<feature type="active site" evidence="9">
    <location>
        <position position="264"/>
    </location>
</feature>
<comment type="similarity">
    <text evidence="1 10">Belongs to the aldehyde dehydrogenase family.</text>
</comment>
<proteinExistence type="inferred from homology"/>
<evidence type="ECO:0000259" key="11">
    <source>
        <dbReference type="Pfam" id="PF00171"/>
    </source>
</evidence>
<keyword evidence="4" id="KW-0520">NAD</keyword>
<evidence type="ECO:0000256" key="4">
    <source>
        <dbReference type="ARBA" id="ARBA00023027"/>
    </source>
</evidence>
<evidence type="ECO:0000256" key="2">
    <source>
        <dbReference type="ARBA" id="ARBA00022797"/>
    </source>
</evidence>
<evidence type="ECO:0000256" key="10">
    <source>
        <dbReference type="RuleBase" id="RU003345"/>
    </source>
</evidence>
<dbReference type="FunFam" id="3.40.605.10:FF:000007">
    <property type="entry name" value="NAD/NADP-dependent betaine aldehyde dehydrogenase"/>
    <property type="match status" value="1"/>
</dbReference>
<comment type="pathway">
    <text evidence="5">Aromatic compound metabolism; naphthalene degradation.</text>
</comment>
<dbReference type="FunFam" id="3.40.309.10:FF:000010">
    <property type="entry name" value="Gamma-aminobutyraldehyde dehydrogenase"/>
    <property type="match status" value="1"/>
</dbReference>
<organism evidence="12 13">
    <name type="scientific">Microvirga brassicacearum</name>
    <dbReference type="NCBI Taxonomy" id="2580413"/>
    <lineage>
        <taxon>Bacteria</taxon>
        <taxon>Pseudomonadati</taxon>
        <taxon>Pseudomonadota</taxon>
        <taxon>Alphaproteobacteria</taxon>
        <taxon>Hyphomicrobiales</taxon>
        <taxon>Methylobacteriaceae</taxon>
        <taxon>Microvirga</taxon>
    </lineage>
</organism>
<evidence type="ECO:0000313" key="13">
    <source>
        <dbReference type="Proteomes" id="UP000325684"/>
    </source>
</evidence>
<evidence type="ECO:0000256" key="7">
    <source>
        <dbReference type="ARBA" id="ARBA00066992"/>
    </source>
</evidence>
<dbReference type="InterPro" id="IPR016162">
    <property type="entry name" value="Ald_DH_N"/>
</dbReference>
<name>A0A5N3P7B7_9HYPH</name>